<keyword evidence="3" id="KW-1185">Reference proteome</keyword>
<evidence type="ECO:0000313" key="2">
    <source>
        <dbReference type="EMBL" id="CAH2107944.1"/>
    </source>
</evidence>
<dbReference type="Pfam" id="PF25298">
    <property type="entry name" value="Baculo_FP_2nd"/>
    <property type="match status" value="1"/>
</dbReference>
<evidence type="ECO:0000259" key="1">
    <source>
        <dbReference type="Pfam" id="PF25298"/>
    </source>
</evidence>
<proteinExistence type="predicted"/>
<dbReference type="EMBL" id="CAKOGL010000031">
    <property type="protein sequence ID" value="CAH2107944.1"/>
    <property type="molecule type" value="Genomic_DNA"/>
</dbReference>
<comment type="caution">
    <text evidence="2">The sequence shown here is derived from an EMBL/GenBank/DDBJ whole genome shotgun (WGS) entry which is preliminary data.</text>
</comment>
<reference evidence="2" key="1">
    <citation type="submission" date="2022-03" db="EMBL/GenBank/DDBJ databases">
        <authorList>
            <person name="Tunstrom K."/>
        </authorList>
    </citation>
    <scope>NUCLEOTIDE SEQUENCE</scope>
</reference>
<gene>
    <name evidence="2" type="ORF">EEDITHA_LOCUS21927</name>
</gene>
<organism evidence="2 3">
    <name type="scientific">Euphydryas editha</name>
    <name type="common">Edith's checkerspot</name>
    <dbReference type="NCBI Taxonomy" id="104508"/>
    <lineage>
        <taxon>Eukaryota</taxon>
        <taxon>Metazoa</taxon>
        <taxon>Ecdysozoa</taxon>
        <taxon>Arthropoda</taxon>
        <taxon>Hexapoda</taxon>
        <taxon>Insecta</taxon>
        <taxon>Pterygota</taxon>
        <taxon>Neoptera</taxon>
        <taxon>Endopterygota</taxon>
        <taxon>Lepidoptera</taxon>
        <taxon>Glossata</taxon>
        <taxon>Ditrysia</taxon>
        <taxon>Papilionoidea</taxon>
        <taxon>Nymphalidae</taxon>
        <taxon>Nymphalinae</taxon>
        <taxon>Euphydryas</taxon>
    </lineage>
</organism>
<dbReference type="AlphaFoldDB" id="A0AAU9VCQ6"/>
<sequence>MVLCLSNAIDCDIKKTGIRDIYRVQKERERDKKVVKNNGSIPIIVETSSTILKADVLKQSKSFHIKNKQKLCAKHLELKKNEEVPIYVSEQLTAKAARLFFLARDLSKSRTYKFCWTSYGWVYVRKDEQFPIIAIKSEAQVQRLLLDT</sequence>
<accession>A0AAU9VCQ6</accession>
<protein>
    <recommendedName>
        <fullName evidence="1">FP protein C-terminal domain-containing protein</fullName>
    </recommendedName>
</protein>
<feature type="domain" description="FP protein C-terminal" evidence="1">
    <location>
        <begin position="93"/>
        <end position="144"/>
    </location>
</feature>
<evidence type="ECO:0000313" key="3">
    <source>
        <dbReference type="Proteomes" id="UP001153954"/>
    </source>
</evidence>
<dbReference type="InterPro" id="IPR057251">
    <property type="entry name" value="FP_C"/>
</dbReference>
<dbReference type="Proteomes" id="UP001153954">
    <property type="component" value="Unassembled WGS sequence"/>
</dbReference>
<name>A0AAU9VCQ6_EUPED</name>